<protein>
    <recommendedName>
        <fullName evidence="4">Major facilitator superfamily (MFS) profile domain-containing protein</fullName>
    </recommendedName>
</protein>
<comment type="caution">
    <text evidence="2">The sequence shown here is derived from an EMBL/GenBank/DDBJ whole genome shotgun (WGS) entry which is preliminary data.</text>
</comment>
<evidence type="ECO:0000313" key="3">
    <source>
        <dbReference type="Proteomes" id="UP001597601"/>
    </source>
</evidence>
<reference evidence="3" key="1">
    <citation type="journal article" date="2019" name="Int. J. Syst. Evol. Microbiol.">
        <title>The Global Catalogue of Microorganisms (GCM) 10K type strain sequencing project: providing services to taxonomists for standard genome sequencing and annotation.</title>
        <authorList>
            <consortium name="The Broad Institute Genomics Platform"/>
            <consortium name="The Broad Institute Genome Sequencing Center for Infectious Disease"/>
            <person name="Wu L."/>
            <person name="Ma J."/>
        </authorList>
    </citation>
    <scope>NUCLEOTIDE SEQUENCE [LARGE SCALE GENOMIC DNA]</scope>
    <source>
        <strain evidence="3">KCTC 52232</strain>
    </source>
</reference>
<proteinExistence type="predicted"/>
<dbReference type="EMBL" id="JBHUON010000015">
    <property type="protein sequence ID" value="MFD2865577.1"/>
    <property type="molecule type" value="Genomic_DNA"/>
</dbReference>
<keyword evidence="1" id="KW-0812">Transmembrane</keyword>
<sequence length="57" mass="6402">MVTYFIGGALGTFAATQLWYAYQWNDVCIMGITVSSIALALHLINRKKIQQRPTVVQ</sequence>
<dbReference type="Proteomes" id="UP001597601">
    <property type="component" value="Unassembled WGS sequence"/>
</dbReference>
<keyword evidence="3" id="KW-1185">Reference proteome</keyword>
<gene>
    <name evidence="2" type="ORF">ACFSYC_12825</name>
</gene>
<keyword evidence="1" id="KW-1133">Transmembrane helix</keyword>
<keyword evidence="1" id="KW-0472">Membrane</keyword>
<evidence type="ECO:0000313" key="2">
    <source>
        <dbReference type="EMBL" id="MFD2865577.1"/>
    </source>
</evidence>
<evidence type="ECO:0008006" key="4">
    <source>
        <dbReference type="Google" id="ProtNLM"/>
    </source>
</evidence>
<evidence type="ECO:0000256" key="1">
    <source>
        <dbReference type="SAM" id="Phobius"/>
    </source>
</evidence>
<name>A0ABW5XTC9_9SPHI</name>
<feature type="transmembrane region" description="Helical" evidence="1">
    <location>
        <begin position="24"/>
        <end position="44"/>
    </location>
</feature>
<dbReference type="RefSeq" id="WP_377128147.1">
    <property type="nucleotide sequence ID" value="NZ_JBHUON010000015.1"/>
</dbReference>
<organism evidence="2 3">
    <name type="scientific">Mucilaginibacter antarcticus</name>
    <dbReference type="NCBI Taxonomy" id="1855725"/>
    <lineage>
        <taxon>Bacteria</taxon>
        <taxon>Pseudomonadati</taxon>
        <taxon>Bacteroidota</taxon>
        <taxon>Sphingobacteriia</taxon>
        <taxon>Sphingobacteriales</taxon>
        <taxon>Sphingobacteriaceae</taxon>
        <taxon>Mucilaginibacter</taxon>
    </lineage>
</organism>
<accession>A0ABW5XTC9</accession>